<organism evidence="5 6">
    <name type="scientific">Ureibacillus galli</name>
    <dbReference type="NCBI Taxonomy" id="2762222"/>
    <lineage>
        <taxon>Bacteria</taxon>
        <taxon>Bacillati</taxon>
        <taxon>Bacillota</taxon>
        <taxon>Bacilli</taxon>
        <taxon>Bacillales</taxon>
        <taxon>Caryophanaceae</taxon>
        <taxon>Ureibacillus</taxon>
    </lineage>
</organism>
<evidence type="ECO:0000256" key="1">
    <source>
        <dbReference type="SAM" id="MobiDB-lite"/>
    </source>
</evidence>
<dbReference type="InterPro" id="IPR000160">
    <property type="entry name" value="GGDEF_dom"/>
</dbReference>
<dbReference type="InterPro" id="IPR052155">
    <property type="entry name" value="Biofilm_reg_signaling"/>
</dbReference>
<dbReference type="Gene3D" id="3.30.70.270">
    <property type="match status" value="1"/>
</dbReference>
<dbReference type="RefSeq" id="WP_191707419.1">
    <property type="nucleotide sequence ID" value="NZ_JACSQA010000012.1"/>
</dbReference>
<dbReference type="SUPFAM" id="SSF141868">
    <property type="entry name" value="EAL domain-like"/>
    <property type="match status" value="1"/>
</dbReference>
<dbReference type="InterPro" id="IPR029787">
    <property type="entry name" value="Nucleotide_cyclase"/>
</dbReference>
<evidence type="ECO:0000313" key="5">
    <source>
        <dbReference type="EMBL" id="MBD8026942.1"/>
    </source>
</evidence>
<dbReference type="SUPFAM" id="SSF55785">
    <property type="entry name" value="PYP-like sensor domain (PAS domain)"/>
    <property type="match status" value="2"/>
</dbReference>
<dbReference type="Gene3D" id="3.30.450.20">
    <property type="entry name" value="PAS domain"/>
    <property type="match status" value="2"/>
</dbReference>
<dbReference type="InterPro" id="IPR001633">
    <property type="entry name" value="EAL_dom"/>
</dbReference>
<feature type="domain" description="GGDEF" evidence="4">
    <location>
        <begin position="307"/>
        <end position="441"/>
    </location>
</feature>
<dbReference type="PROSITE" id="PS50883">
    <property type="entry name" value="EAL"/>
    <property type="match status" value="1"/>
</dbReference>
<dbReference type="InterPro" id="IPR000014">
    <property type="entry name" value="PAS"/>
</dbReference>
<dbReference type="SUPFAM" id="SSF55073">
    <property type="entry name" value="Nucleotide cyclase"/>
    <property type="match status" value="1"/>
</dbReference>
<dbReference type="InterPro" id="IPR035965">
    <property type="entry name" value="PAS-like_dom_sf"/>
</dbReference>
<dbReference type="PANTHER" id="PTHR44757:SF2">
    <property type="entry name" value="BIOFILM ARCHITECTURE MAINTENANCE PROTEIN MBAA"/>
    <property type="match status" value="1"/>
</dbReference>
<proteinExistence type="predicted"/>
<dbReference type="EMBL" id="JACSQA010000012">
    <property type="protein sequence ID" value="MBD8026942.1"/>
    <property type="molecule type" value="Genomic_DNA"/>
</dbReference>
<gene>
    <name evidence="5" type="ORF">H9636_09745</name>
</gene>
<dbReference type="NCBIfam" id="TIGR00254">
    <property type="entry name" value="GGDEF"/>
    <property type="match status" value="1"/>
</dbReference>
<evidence type="ECO:0000259" key="2">
    <source>
        <dbReference type="PROSITE" id="PS50113"/>
    </source>
</evidence>
<feature type="region of interest" description="Disordered" evidence="1">
    <location>
        <begin position="1"/>
        <end position="22"/>
    </location>
</feature>
<dbReference type="Pfam" id="PF13426">
    <property type="entry name" value="PAS_9"/>
    <property type="match status" value="1"/>
</dbReference>
<reference evidence="5 6" key="1">
    <citation type="submission" date="2020-08" db="EMBL/GenBank/DDBJ databases">
        <title>A Genomic Blueprint of the Chicken Gut Microbiome.</title>
        <authorList>
            <person name="Gilroy R."/>
            <person name="Ravi A."/>
            <person name="Getino M."/>
            <person name="Pursley I."/>
            <person name="Horton D.L."/>
            <person name="Alikhan N.-F."/>
            <person name="Baker D."/>
            <person name="Gharbi K."/>
            <person name="Hall N."/>
            <person name="Watson M."/>
            <person name="Adriaenssens E.M."/>
            <person name="Foster-Nyarko E."/>
            <person name="Jarju S."/>
            <person name="Secka A."/>
            <person name="Antonio M."/>
            <person name="Oren A."/>
            <person name="Chaudhuri R."/>
            <person name="La Ragione R.M."/>
            <person name="Hildebrand F."/>
            <person name="Pallen M.J."/>
        </authorList>
    </citation>
    <scope>NUCLEOTIDE SEQUENCE [LARGE SCALE GENOMIC DNA]</scope>
    <source>
        <strain evidence="5 6">Re31</strain>
    </source>
</reference>
<dbReference type="Pfam" id="PF00563">
    <property type="entry name" value="EAL"/>
    <property type="match status" value="1"/>
</dbReference>
<dbReference type="Proteomes" id="UP000640930">
    <property type="component" value="Unassembled WGS sequence"/>
</dbReference>
<name>A0ABR8XCI6_9BACL</name>
<evidence type="ECO:0000259" key="3">
    <source>
        <dbReference type="PROSITE" id="PS50883"/>
    </source>
</evidence>
<feature type="domain" description="EAL" evidence="3">
    <location>
        <begin position="450"/>
        <end position="704"/>
    </location>
</feature>
<comment type="caution">
    <text evidence="5">The sequence shown here is derived from an EMBL/GenBank/DDBJ whole genome shotgun (WGS) entry which is preliminary data.</text>
</comment>
<dbReference type="Gene3D" id="3.20.20.450">
    <property type="entry name" value="EAL domain"/>
    <property type="match status" value="1"/>
</dbReference>
<dbReference type="InterPro" id="IPR000700">
    <property type="entry name" value="PAS-assoc_C"/>
</dbReference>
<sequence length="713" mass="82622">MDKQSGDLVNMEDNNRSTQEQNKKELVDAKINFIQTLKNIQNGIFTMKKSDDGKFLYTVAIGKLMEEIGASEEIILNHSPHEVFTEEIGNIKQYHYEKAFQGERVNYEIDLNGKWVFVDITPIKKGNDVTEILGTVLDISELRSTQKELQMNQEQINSLLNYSQEYLIIFNQYGQIINMNHKAKELFDLTSKTINFMKLKESLMDKYVPTLKEFLDQALMGNFKNFELDVLSKHNGKMFFSATFFPIIVDNNIVGAYLIGKDITEQRRIQDLNAYLAHHDELTTLSNRRWIEQKIKDCLKEAELTNKKLAVMFIDLDRFKLINDTLGHFIGDQLLKEIGKRILENITYGKQFAARMGGDEFLILCTDVDSEASVLQLAKTFLQSLTNPIYIEDLELLITASIGISFYPTTGSDVVNLMKKADIALYSAKEHGRNMYQVYDHSMNKRNYQSFILERDLRKAIRQNEFIAYLQPKVDALTGKVISAEALIRWKHPQLGLVSPRDFIPMAEETGLIIPLGKWMKREVCKQLVKWREEGTPIIPISVNISSRRFLQKEFSQEIRHLLEEFQLEGKWLEIEITENSIMRNEENVLHTLRELKDLGVKIYIDDFGTGYSSFNYLKTFNLDGVKIDRSFIQNISSESENASITTAMIKMAQHLKLEVIAEGVETKEELDYLIEQNCHYIQGFYFGKPCSMEEFKTKYLRYSTEFPLENLL</sequence>
<dbReference type="NCBIfam" id="TIGR00229">
    <property type="entry name" value="sensory_box"/>
    <property type="match status" value="1"/>
</dbReference>
<dbReference type="PROSITE" id="PS50113">
    <property type="entry name" value="PAC"/>
    <property type="match status" value="1"/>
</dbReference>
<keyword evidence="6" id="KW-1185">Reference proteome</keyword>
<accession>A0ABR8XCI6</accession>
<dbReference type="PROSITE" id="PS50887">
    <property type="entry name" value="GGDEF"/>
    <property type="match status" value="1"/>
</dbReference>
<dbReference type="CDD" id="cd01949">
    <property type="entry name" value="GGDEF"/>
    <property type="match status" value="1"/>
</dbReference>
<protein>
    <submittedName>
        <fullName evidence="5">EAL domain-containing protein</fullName>
    </submittedName>
</protein>
<dbReference type="SMART" id="SM00267">
    <property type="entry name" value="GGDEF"/>
    <property type="match status" value="1"/>
</dbReference>
<evidence type="ECO:0000313" key="6">
    <source>
        <dbReference type="Proteomes" id="UP000640930"/>
    </source>
</evidence>
<dbReference type="SMART" id="SM00052">
    <property type="entry name" value="EAL"/>
    <property type="match status" value="1"/>
</dbReference>
<dbReference type="PANTHER" id="PTHR44757">
    <property type="entry name" value="DIGUANYLATE CYCLASE DGCP"/>
    <property type="match status" value="1"/>
</dbReference>
<dbReference type="CDD" id="cd01948">
    <property type="entry name" value="EAL"/>
    <property type="match status" value="1"/>
</dbReference>
<dbReference type="Pfam" id="PF00990">
    <property type="entry name" value="GGDEF"/>
    <property type="match status" value="1"/>
</dbReference>
<dbReference type="InterPro" id="IPR043128">
    <property type="entry name" value="Rev_trsase/Diguanyl_cyclase"/>
</dbReference>
<evidence type="ECO:0000259" key="4">
    <source>
        <dbReference type="PROSITE" id="PS50887"/>
    </source>
</evidence>
<feature type="domain" description="PAC" evidence="2">
    <location>
        <begin position="98"/>
        <end position="151"/>
    </location>
</feature>
<dbReference type="InterPro" id="IPR035919">
    <property type="entry name" value="EAL_sf"/>
</dbReference>